<feature type="transmembrane region" description="Helical" evidence="1">
    <location>
        <begin position="73"/>
        <end position="93"/>
    </location>
</feature>
<proteinExistence type="predicted"/>
<evidence type="ECO:0000256" key="1">
    <source>
        <dbReference type="SAM" id="Phobius"/>
    </source>
</evidence>
<keyword evidence="1" id="KW-0472">Membrane</keyword>
<reference evidence="2" key="1">
    <citation type="journal article" date="2019" name="Sci. Rep.">
        <title>Draft genome of Tanacetum cinerariifolium, the natural source of mosquito coil.</title>
        <authorList>
            <person name="Yamashiro T."/>
            <person name="Shiraishi A."/>
            <person name="Satake H."/>
            <person name="Nakayama K."/>
        </authorList>
    </citation>
    <scope>NUCLEOTIDE SEQUENCE</scope>
</reference>
<keyword evidence="1" id="KW-1133">Transmembrane helix</keyword>
<accession>A0A6L2LX66</accession>
<gene>
    <name evidence="2" type="ORF">Tci_036892</name>
</gene>
<comment type="caution">
    <text evidence="2">The sequence shown here is derived from an EMBL/GenBank/DDBJ whole genome shotgun (WGS) entry which is preliminary data.</text>
</comment>
<dbReference type="EMBL" id="BKCJ010005101">
    <property type="protein sequence ID" value="GEU64914.1"/>
    <property type="molecule type" value="Genomic_DNA"/>
</dbReference>
<dbReference type="AlphaFoldDB" id="A0A6L2LX66"/>
<evidence type="ECO:0000313" key="2">
    <source>
        <dbReference type="EMBL" id="GEU64914.1"/>
    </source>
</evidence>
<protein>
    <submittedName>
        <fullName evidence="2">Ribonuclease H-like domain-containing protein</fullName>
    </submittedName>
</protein>
<sequence>MRLAHSNKLYSLPLSKEPADLNWNMDTGASSHLNSSTINLSTIFNSCMYPSVLVSDGKSIPVTNTFPSPIREIAFYVDLLLAIVFFLAIIFFLGRPRDSLPSLVLVLKRNIRVLPMQLLRLAGCVIFYRTKHIEIDIHFVRDLVSTGRMRVLHVPSHYQYADIFPKGLPTALFDEFRSSLSVHSSPAQTTGGC</sequence>
<name>A0A6L2LX66_TANCI</name>
<organism evidence="2">
    <name type="scientific">Tanacetum cinerariifolium</name>
    <name type="common">Dalmatian daisy</name>
    <name type="synonym">Chrysanthemum cinerariifolium</name>
    <dbReference type="NCBI Taxonomy" id="118510"/>
    <lineage>
        <taxon>Eukaryota</taxon>
        <taxon>Viridiplantae</taxon>
        <taxon>Streptophyta</taxon>
        <taxon>Embryophyta</taxon>
        <taxon>Tracheophyta</taxon>
        <taxon>Spermatophyta</taxon>
        <taxon>Magnoliopsida</taxon>
        <taxon>eudicotyledons</taxon>
        <taxon>Gunneridae</taxon>
        <taxon>Pentapetalae</taxon>
        <taxon>asterids</taxon>
        <taxon>campanulids</taxon>
        <taxon>Asterales</taxon>
        <taxon>Asteraceae</taxon>
        <taxon>Asteroideae</taxon>
        <taxon>Anthemideae</taxon>
        <taxon>Anthemidinae</taxon>
        <taxon>Tanacetum</taxon>
    </lineage>
</organism>
<keyword evidence="1" id="KW-0812">Transmembrane</keyword>